<reference evidence="2 3" key="1">
    <citation type="submission" date="2018-06" db="EMBL/GenBank/DDBJ databases">
        <authorList>
            <consortium name="Pathogen Informatics"/>
            <person name="Doyle S."/>
        </authorList>
    </citation>
    <scope>NUCLEOTIDE SEQUENCE [LARGE SCALE GENOMIC DNA]</scope>
    <source>
        <strain evidence="2 3">NCTC7688</strain>
    </source>
</reference>
<keyword evidence="1" id="KW-0812">Transmembrane</keyword>
<accession>A0A380HN41</accession>
<keyword evidence="1" id="KW-0472">Membrane</keyword>
<dbReference type="Proteomes" id="UP000254707">
    <property type="component" value="Unassembled WGS sequence"/>
</dbReference>
<dbReference type="InterPro" id="IPR016977">
    <property type="entry name" value="ComGF"/>
</dbReference>
<keyword evidence="1" id="KW-1133">Transmembrane helix</keyword>
<protein>
    <submittedName>
        <fullName evidence="2">Late competence protein ComGF, access of DNA to ComEA</fullName>
    </submittedName>
</protein>
<gene>
    <name evidence="2" type="primary">comGF</name>
    <name evidence="2" type="ORF">NCTC7688_01502</name>
</gene>
<evidence type="ECO:0000313" key="2">
    <source>
        <dbReference type="EMBL" id="SUM82936.1"/>
    </source>
</evidence>
<proteinExistence type="predicted"/>
<feature type="transmembrane region" description="Helical" evidence="1">
    <location>
        <begin position="12"/>
        <end position="35"/>
    </location>
</feature>
<dbReference type="Pfam" id="PF15980">
    <property type="entry name" value="ComGF"/>
    <property type="match status" value="1"/>
</dbReference>
<sequence>MKNVSSNKFRAFTYIEVLFALFITILIFSILPTLIRTTGTINEQIMNAQEVDLAFFSRDLTQDLIKENAYVLKNQSDEHHIVIRNKQRNIIYEFKNNKLIKTLDGKGNITTLHNVVSAKFKIINDKSVVINFKIFEKGIYYEKKIVF</sequence>
<evidence type="ECO:0000313" key="3">
    <source>
        <dbReference type="Proteomes" id="UP000254707"/>
    </source>
</evidence>
<dbReference type="EMBL" id="UHED01000001">
    <property type="protein sequence ID" value="SUM82936.1"/>
    <property type="molecule type" value="Genomic_DNA"/>
</dbReference>
<evidence type="ECO:0000256" key="1">
    <source>
        <dbReference type="SAM" id="Phobius"/>
    </source>
</evidence>
<dbReference type="RefSeq" id="WP_002483191.1">
    <property type="nucleotide sequence ID" value="NZ_CAXOQR010000001.1"/>
</dbReference>
<name>A0A380HN41_STASA</name>
<dbReference type="NCBIfam" id="NF041002">
    <property type="entry name" value="pilin_ComGF"/>
    <property type="match status" value="1"/>
</dbReference>
<dbReference type="AlphaFoldDB" id="A0A380HN41"/>
<organism evidence="2 3">
    <name type="scientific">Staphylococcus saprophyticus</name>
    <dbReference type="NCBI Taxonomy" id="29385"/>
    <lineage>
        <taxon>Bacteria</taxon>
        <taxon>Bacillati</taxon>
        <taxon>Bacillota</taxon>
        <taxon>Bacilli</taxon>
        <taxon>Bacillales</taxon>
        <taxon>Staphylococcaceae</taxon>
        <taxon>Staphylococcus</taxon>
    </lineage>
</organism>